<gene>
    <name evidence="1" type="ORF">LWI29_025847</name>
</gene>
<comment type="caution">
    <text evidence="1">The sequence shown here is derived from an EMBL/GenBank/DDBJ whole genome shotgun (WGS) entry which is preliminary data.</text>
</comment>
<dbReference type="Proteomes" id="UP001168877">
    <property type="component" value="Unassembled WGS sequence"/>
</dbReference>
<dbReference type="AlphaFoldDB" id="A0AA39THC0"/>
<name>A0AA39THC0_ACESA</name>
<proteinExistence type="predicted"/>
<dbReference type="PANTHER" id="PTHR31973:SF199">
    <property type="entry name" value="SWIM-TYPE DOMAIN-CONTAINING PROTEIN"/>
    <property type="match status" value="1"/>
</dbReference>
<organism evidence="1 2">
    <name type="scientific">Acer saccharum</name>
    <name type="common">Sugar maple</name>
    <dbReference type="NCBI Taxonomy" id="4024"/>
    <lineage>
        <taxon>Eukaryota</taxon>
        <taxon>Viridiplantae</taxon>
        <taxon>Streptophyta</taxon>
        <taxon>Embryophyta</taxon>
        <taxon>Tracheophyta</taxon>
        <taxon>Spermatophyta</taxon>
        <taxon>Magnoliopsida</taxon>
        <taxon>eudicotyledons</taxon>
        <taxon>Gunneridae</taxon>
        <taxon>Pentapetalae</taxon>
        <taxon>rosids</taxon>
        <taxon>malvids</taxon>
        <taxon>Sapindales</taxon>
        <taxon>Sapindaceae</taxon>
        <taxon>Hippocastanoideae</taxon>
        <taxon>Acereae</taxon>
        <taxon>Acer</taxon>
    </lineage>
</organism>
<sequence>MRLVMMKSNQLVVLTLGQLVLRLGLLMLVLRLGLMVLILGLLVLRLGLLMLVLRLGLVVLRLGLLVLVLRLGLVVGGVEIVSANVVGNMPTQVNEEGDVELNVESTEDEEAVESDYEQELDDIEADTCVDPTRDWESLQVLGIPHAQYGSRSGFDIDLGSDDLKSLDGSDGEEDEGGPPRKFIKTKYREFNPSYDMQDPIFRVGMEFADYKTFKIKSLADEHTCVISFKNKFVSSKLIAKKYVGQWRVNPDWNFTRLSQQLRTDTSVDASVWQYYRARNAARQMIQGSVNEQYSKLWEYGVDIRRMNPGSTVMIKCTEGDGNGNPRFERLYMCLAALKKGWKE</sequence>
<accession>A0AA39THC0</accession>
<evidence type="ECO:0000313" key="2">
    <source>
        <dbReference type="Proteomes" id="UP001168877"/>
    </source>
</evidence>
<keyword evidence="2" id="KW-1185">Reference proteome</keyword>
<reference evidence="1" key="1">
    <citation type="journal article" date="2022" name="Plant J.">
        <title>Strategies of tolerance reflected in two North American maple genomes.</title>
        <authorList>
            <person name="McEvoy S.L."/>
            <person name="Sezen U.U."/>
            <person name="Trouern-Trend A."/>
            <person name="McMahon S.M."/>
            <person name="Schaberg P.G."/>
            <person name="Yang J."/>
            <person name="Wegrzyn J.L."/>
            <person name="Swenson N.G."/>
        </authorList>
    </citation>
    <scope>NUCLEOTIDE SEQUENCE</scope>
    <source>
        <strain evidence="1">NS2018</strain>
    </source>
</reference>
<evidence type="ECO:0000313" key="1">
    <source>
        <dbReference type="EMBL" id="KAK0605360.1"/>
    </source>
</evidence>
<reference evidence="1" key="2">
    <citation type="submission" date="2023-06" db="EMBL/GenBank/DDBJ databases">
        <authorList>
            <person name="Swenson N.G."/>
            <person name="Wegrzyn J.L."/>
            <person name="Mcevoy S.L."/>
        </authorList>
    </citation>
    <scope>NUCLEOTIDE SEQUENCE</scope>
    <source>
        <strain evidence="1">NS2018</strain>
        <tissue evidence="1">Leaf</tissue>
    </source>
</reference>
<dbReference type="PANTHER" id="PTHR31973">
    <property type="entry name" value="POLYPROTEIN, PUTATIVE-RELATED"/>
    <property type="match status" value="1"/>
</dbReference>
<protein>
    <submittedName>
        <fullName evidence="1">Uncharacterized protein</fullName>
    </submittedName>
</protein>
<dbReference type="EMBL" id="JAUESC010000002">
    <property type="protein sequence ID" value="KAK0605360.1"/>
    <property type="molecule type" value="Genomic_DNA"/>
</dbReference>